<dbReference type="Gene3D" id="1.25.40.20">
    <property type="entry name" value="Ankyrin repeat-containing domain"/>
    <property type="match status" value="4"/>
</dbReference>
<evidence type="ECO:0000256" key="2">
    <source>
        <dbReference type="ARBA" id="ARBA00023043"/>
    </source>
</evidence>
<dbReference type="VEuPathDB" id="TriTrypDB:TvY486_0706880"/>
<keyword evidence="2 3" id="KW-0040">ANK repeat</keyword>
<gene>
    <name evidence="5" type="ORF">TVY486_0706880</name>
</gene>
<feature type="compositionally biased region" description="Polar residues" evidence="4">
    <location>
        <begin position="792"/>
        <end position="807"/>
    </location>
</feature>
<accession>G0TZH5</accession>
<evidence type="ECO:0000256" key="1">
    <source>
        <dbReference type="ARBA" id="ARBA00022737"/>
    </source>
</evidence>
<protein>
    <recommendedName>
        <fullName evidence="6">Ankyrin repeat protein</fullName>
    </recommendedName>
</protein>
<dbReference type="PROSITE" id="PS51257">
    <property type="entry name" value="PROKAR_LIPOPROTEIN"/>
    <property type="match status" value="1"/>
</dbReference>
<dbReference type="PROSITE" id="PS50297">
    <property type="entry name" value="ANK_REP_REGION"/>
    <property type="match status" value="2"/>
</dbReference>
<dbReference type="AlphaFoldDB" id="G0TZH5"/>
<dbReference type="InterPro" id="IPR002110">
    <property type="entry name" value="Ankyrin_rpt"/>
</dbReference>
<feature type="repeat" description="ANK" evidence="3">
    <location>
        <begin position="705"/>
        <end position="737"/>
    </location>
</feature>
<name>G0TZH5_TRYVY</name>
<feature type="compositionally biased region" description="Polar residues" evidence="4">
    <location>
        <begin position="539"/>
        <end position="554"/>
    </location>
</feature>
<feature type="repeat" description="ANK" evidence="3">
    <location>
        <begin position="456"/>
        <end position="477"/>
    </location>
</feature>
<evidence type="ECO:0000313" key="5">
    <source>
        <dbReference type="EMBL" id="CCC49379.1"/>
    </source>
</evidence>
<dbReference type="Pfam" id="PF12796">
    <property type="entry name" value="Ank_2"/>
    <property type="match status" value="3"/>
</dbReference>
<feature type="region of interest" description="Disordered" evidence="4">
    <location>
        <begin position="748"/>
        <end position="824"/>
    </location>
</feature>
<feature type="repeat" description="ANK" evidence="3">
    <location>
        <begin position="635"/>
        <end position="667"/>
    </location>
</feature>
<dbReference type="SMART" id="SM00248">
    <property type="entry name" value="ANK"/>
    <property type="match status" value="13"/>
</dbReference>
<feature type="compositionally biased region" description="Polar residues" evidence="4">
    <location>
        <begin position="756"/>
        <end position="769"/>
    </location>
</feature>
<keyword evidence="1" id="KW-0677">Repeat</keyword>
<dbReference type="SUPFAM" id="SSF48403">
    <property type="entry name" value="Ankyrin repeat"/>
    <property type="match status" value="3"/>
</dbReference>
<dbReference type="PANTHER" id="PTHR24126">
    <property type="entry name" value="ANKYRIN REPEAT, PH AND SEC7 DOMAIN CONTAINING PROTEIN SECG-RELATED"/>
    <property type="match status" value="1"/>
</dbReference>
<evidence type="ECO:0000256" key="3">
    <source>
        <dbReference type="PROSITE-ProRule" id="PRU00023"/>
    </source>
</evidence>
<sequence>MSHKSRRHIIEDPNNTWNSQLMQACLRYNIEEAETLLNNGADPRAAREPVSFYSHPLPPLVALLLQGRYSVDCVAMMNWLVEKGARVSDPIPLPDKNVPSSIVEHGTILHYIVQLGQPILLFEVLAFMGEQRPCPVSIVKRLFRTDLAFGALVGSGRGHLDTLLARGLDVDTKNALGETALVSLICYGQGCNAEHAIRDSPRPSDAARLAALPLPMLRNYILTPQIPQQSGTSSRYQKVGAAASQANNTVDMDYPCLSRDANAWWYFLPAQCNTWDLIQVLCERGANVHGEAPKTEMAQAQLLANRKPSGTTSQYGASGTVFIPRMIQHDKKSYSYSSANAASLTGDLQATITTDAPTVPSTGAETKSYDHARSSFDSNHFTCRTPLMHAITAYHPELIRRLILEYKADPMVHDAHGACALHYAAVARNPSVMGLFLSSASIYQERRIDINVQDFRGRTPLHYAVTQGNLAVVQALLATASPGSPHAPVAGSSANHVVHVQPGKTDFEGRTSLHLAVLSSQLAVIGALLHHVENTLASAHSDTTNVPAGTSSGSGKRRQGLGTTASRRKHRHSTAAVECVAGDIHAMPIDVEARDTLLGFTALEMAVRVTHNVEAARLLLRLGVVNVRHSSGLSSGGTLLHYVVTEGLTEMLTVLLEFYADPNDMDCLEQTPLHLATQSTLPCAGAMVRILLQFGAVSEVQSGCTLETPLVVAARRGDVEMIDLLLHQSRRLSASNVRPFKRGLPRNASAWKSDGACTTQGSVGATSSSRSRHITHLQNGTPPLSRRGRPASQATPRQFTQRSPQRTRIQKHQNTEADTCSSTLSDTNEDLWTAIPGSGRDTMELSAGSHFQETQNGKSSSPTCGDPELNAACGVGSAGSCHLTINPYHFLATDTEARTALHHLCAHNDPTVQEQLLPHIRDILGCTLAQTLVLQIDSAGRLPLHDACAAGNGGAVVELLKHDTCMSAFFLDARGCTPLHHAVMADSEACIKALVQAAETWLPTVLHGASAAMDNSRVVPLSQRILEHAGRSQRKGFGLCKESHPLQEQGRRDTAIMTMWDYLNVYDSMGRTPVLLAAELGKLEAAATLARLLAQYRSEGMKWGREKPLRAESTLHGALNQCSSVQSLLAANGTLVEKSRT</sequence>
<dbReference type="EMBL" id="HE573023">
    <property type="protein sequence ID" value="CCC49379.1"/>
    <property type="molecule type" value="Genomic_DNA"/>
</dbReference>
<evidence type="ECO:0000256" key="4">
    <source>
        <dbReference type="SAM" id="MobiDB-lite"/>
    </source>
</evidence>
<dbReference type="PROSITE" id="PS50088">
    <property type="entry name" value="ANK_REPEAT"/>
    <property type="match status" value="3"/>
</dbReference>
<dbReference type="InterPro" id="IPR036770">
    <property type="entry name" value="Ankyrin_rpt-contain_sf"/>
</dbReference>
<proteinExistence type="predicted"/>
<organism evidence="5">
    <name type="scientific">Trypanosoma vivax (strain Y486)</name>
    <dbReference type="NCBI Taxonomy" id="1055687"/>
    <lineage>
        <taxon>Eukaryota</taxon>
        <taxon>Discoba</taxon>
        <taxon>Euglenozoa</taxon>
        <taxon>Kinetoplastea</taxon>
        <taxon>Metakinetoplastina</taxon>
        <taxon>Trypanosomatida</taxon>
        <taxon>Trypanosomatidae</taxon>
        <taxon>Trypanosoma</taxon>
        <taxon>Duttonella</taxon>
    </lineage>
</organism>
<evidence type="ECO:0008006" key="6">
    <source>
        <dbReference type="Google" id="ProtNLM"/>
    </source>
</evidence>
<reference evidence="5" key="1">
    <citation type="journal article" date="2012" name="Proc. Natl. Acad. Sci. U.S.A.">
        <title>Antigenic diversity is generated by distinct evolutionary mechanisms in African trypanosome species.</title>
        <authorList>
            <person name="Jackson A.P."/>
            <person name="Berry A."/>
            <person name="Aslett M."/>
            <person name="Allison H.C."/>
            <person name="Burton P."/>
            <person name="Vavrova-Anderson J."/>
            <person name="Brown R."/>
            <person name="Browne H."/>
            <person name="Corton N."/>
            <person name="Hauser H."/>
            <person name="Gamble J."/>
            <person name="Gilderthorp R."/>
            <person name="Marcello L."/>
            <person name="McQuillan J."/>
            <person name="Otto T.D."/>
            <person name="Quail M.A."/>
            <person name="Sanders M.J."/>
            <person name="van Tonder A."/>
            <person name="Ginger M.L."/>
            <person name="Field M.C."/>
            <person name="Barry J.D."/>
            <person name="Hertz-Fowler C."/>
            <person name="Berriman M."/>
        </authorList>
    </citation>
    <scope>NUCLEOTIDE SEQUENCE</scope>
    <source>
        <strain evidence="5">Y486</strain>
    </source>
</reference>
<feature type="region of interest" description="Disordered" evidence="4">
    <location>
        <begin position="539"/>
        <end position="573"/>
    </location>
</feature>